<evidence type="ECO:0000313" key="3">
    <source>
        <dbReference type="EMBL" id="MBC3887251.1"/>
    </source>
</evidence>
<feature type="domain" description="Bacteriophage tail tape measure N-terminal" evidence="2">
    <location>
        <begin position="101"/>
        <end position="239"/>
    </location>
</feature>
<feature type="transmembrane region" description="Helical" evidence="1">
    <location>
        <begin position="451"/>
        <end position="472"/>
    </location>
</feature>
<accession>A0A923HRX4</accession>
<evidence type="ECO:0000256" key="1">
    <source>
        <dbReference type="SAM" id="Phobius"/>
    </source>
</evidence>
<reference evidence="3" key="1">
    <citation type="submission" date="2019-10" db="EMBL/GenBank/DDBJ databases">
        <authorList>
            <person name="Ross D.E."/>
            <person name="Gulliver D."/>
        </authorList>
    </citation>
    <scope>NUCLEOTIDE SEQUENCE</scope>
    <source>
        <strain evidence="3">DER-2019</strain>
    </source>
</reference>
<comment type="caution">
    <text evidence="3">The sequence shown here is derived from an EMBL/GenBank/DDBJ whole genome shotgun (WGS) entry which is preliminary data.</text>
</comment>
<dbReference type="InterPro" id="IPR009628">
    <property type="entry name" value="Phage_tape_measure_N"/>
</dbReference>
<name>A0A923HRX4_9FIRM</name>
<dbReference type="EMBL" id="WJBD01000002">
    <property type="protein sequence ID" value="MBC3887251.1"/>
    <property type="molecule type" value="Genomic_DNA"/>
</dbReference>
<dbReference type="Pfam" id="PF06791">
    <property type="entry name" value="TMP_2"/>
    <property type="match status" value="1"/>
</dbReference>
<keyword evidence="1" id="KW-0812">Transmembrane</keyword>
<keyword evidence="1" id="KW-1133">Transmembrane helix</keyword>
<organism evidence="3 4">
    <name type="scientific">Acetobacterium paludosum</name>
    <dbReference type="NCBI Taxonomy" id="52693"/>
    <lineage>
        <taxon>Bacteria</taxon>
        <taxon>Bacillati</taxon>
        <taxon>Bacillota</taxon>
        <taxon>Clostridia</taxon>
        <taxon>Eubacteriales</taxon>
        <taxon>Eubacteriaceae</taxon>
        <taxon>Acetobacterium</taxon>
    </lineage>
</organism>
<evidence type="ECO:0000313" key="4">
    <source>
        <dbReference type="Proteomes" id="UP000616595"/>
    </source>
</evidence>
<keyword evidence="4" id="KW-1185">Reference proteome</keyword>
<feature type="transmembrane region" description="Helical" evidence="1">
    <location>
        <begin position="385"/>
        <end position="409"/>
    </location>
</feature>
<proteinExistence type="predicted"/>
<feature type="transmembrane region" description="Helical" evidence="1">
    <location>
        <begin position="421"/>
        <end position="445"/>
    </location>
</feature>
<reference evidence="3" key="2">
    <citation type="submission" date="2020-10" db="EMBL/GenBank/DDBJ databases">
        <title>Comparative genomics of the Acetobacterium genus.</title>
        <authorList>
            <person name="Marshall C."/>
            <person name="May H."/>
            <person name="Norman S."/>
        </authorList>
    </citation>
    <scope>NUCLEOTIDE SEQUENCE</scope>
    <source>
        <strain evidence="3">DER-2019</strain>
    </source>
</reference>
<sequence length="753" mass="77439">MADLRSLFFTIGFKGDTSGIKAMDSAAGKLKSTFGNVVTDGNGLIKNWQTIDTAADKLKSSMSETESAAKKAGSSIKGASDSSKGVSTSMNEHFSSIISGALKVAAVLGAGIGIKDMVQSAAAGQQRLAQMDAVLASTGGAAGMSKDALLSLADAQGKVTEYSKGATIEAENMMLTFTNVGSDVFPTAIKSSQDMATALGMDLTSASKSVGKALEDPTAGLTKLGKQGVIFTDEQKAQVEAMQSAGDMAGAQSVILQELQKEYGGSAEAAGDTLAGQLTILGNQFSSIGALIGGTAIPGMQGFVSVIVDNMPAIKQMVTDVVLSISSKFQDWMTILGQIAGEVFPSFGNGISGISDQVVGFTGVLDYVTQILGFVRDNIGFVEKALGILAIAWIVQTALVGSHNIALMINNAQELGAAIKVGVLTIAHGAHAIALVATTAAQWALNAAMDANPIALIIIGIAALVAGVVWLWNTNEGFRTAVISICDAIYGAFQAAVAGIQTAWGTVVGFFQGVWSGICTVFADVVGFYVGVYSGAWDGICGIWGAAVDWFGGIVDGIGAAFSGIGGTIIGAFDGAIQFIQNLPAQFLQWGGDMVQGLIDGIRGAIGAVGDAVKAVADTISSFLHHSVPDEGPLMHDDQWGGDFIKNLASGITGNMDLIKSAVSGITTQMSFGIEGKLANADRSTSIPFTTQSTGGSVTAGNGTQIFNFSTTINANTSSGTSSKDFIADIGPEWNACMEQYVKKMQLRNPRLT</sequence>
<protein>
    <recommendedName>
        <fullName evidence="2">Bacteriophage tail tape measure N-terminal domain-containing protein</fullName>
    </recommendedName>
</protein>
<dbReference type="AlphaFoldDB" id="A0A923HRX4"/>
<dbReference type="RefSeq" id="WP_148566407.1">
    <property type="nucleotide sequence ID" value="NZ_RXYA01000004.1"/>
</dbReference>
<keyword evidence="1" id="KW-0472">Membrane</keyword>
<dbReference type="Proteomes" id="UP000616595">
    <property type="component" value="Unassembled WGS sequence"/>
</dbReference>
<evidence type="ECO:0000259" key="2">
    <source>
        <dbReference type="Pfam" id="PF06791"/>
    </source>
</evidence>
<dbReference type="OrthoDB" id="1677957at2"/>
<gene>
    <name evidence="3" type="ORF">GH810_02870</name>
</gene>